<organism evidence="2 4">
    <name type="scientific">Roseomonas gilardii</name>
    <dbReference type="NCBI Taxonomy" id="257708"/>
    <lineage>
        <taxon>Bacteria</taxon>
        <taxon>Pseudomonadati</taxon>
        <taxon>Pseudomonadota</taxon>
        <taxon>Alphaproteobacteria</taxon>
        <taxon>Acetobacterales</taxon>
        <taxon>Roseomonadaceae</taxon>
        <taxon>Roseomonas</taxon>
    </lineage>
</organism>
<evidence type="ECO:0000313" key="3">
    <source>
        <dbReference type="EMBL" id="APT60262.1"/>
    </source>
</evidence>
<dbReference type="SUPFAM" id="SSF46689">
    <property type="entry name" value="Homeodomain-like"/>
    <property type="match status" value="1"/>
</dbReference>
<dbReference type="AlphaFoldDB" id="A0A1L7AN98"/>
<dbReference type="PANTHER" id="PTHR33215">
    <property type="entry name" value="PROTEIN DISTAL ANTENNA"/>
    <property type="match status" value="1"/>
</dbReference>
<dbReference type="EMBL" id="CP015585">
    <property type="protein sequence ID" value="APT60262.1"/>
    <property type="molecule type" value="Genomic_DNA"/>
</dbReference>
<gene>
    <name evidence="2" type="ORF">RGI145_23180</name>
    <name evidence="3" type="ORF">RGI145_23300</name>
</gene>
<geneLocation type="plasmid" evidence="2 4">
    <name>1</name>
</geneLocation>
<dbReference type="GO" id="GO:0004803">
    <property type="term" value="F:transposase activity"/>
    <property type="evidence" value="ECO:0007669"/>
    <property type="project" value="InterPro"/>
</dbReference>
<dbReference type="InterPro" id="IPR002514">
    <property type="entry name" value="Transposase_8"/>
</dbReference>
<reference evidence="2 4" key="1">
    <citation type="submission" date="2016-05" db="EMBL/GenBank/DDBJ databases">
        <title>Complete Genome and Methylome Analysis of Psychrotrophic Bacterial Isolates from Antarctic Lake Untersee.</title>
        <authorList>
            <person name="Fomenkov A."/>
            <person name="Akimov V.N."/>
            <person name="Vasilyeva L.V."/>
            <person name="Andersen D."/>
            <person name="Vincze T."/>
            <person name="Roberts R.J."/>
        </authorList>
    </citation>
    <scope>NUCLEOTIDE SEQUENCE [LARGE SCALE GENOMIC DNA]</scope>
    <source>
        <strain evidence="2 4">U14-5</strain>
        <plasmid evidence="2">1</plasmid>
        <plasmid evidence="4">Plasmid 1</plasmid>
    </source>
</reference>
<name>A0A1L7AN98_9PROT</name>
<sequence>MDQQATRAKPRSYTEDYKRQVVDMVVGSGRTPTAVAGEVGLHPTPLCRWVRQYSAGGGKTEVPRPAAATSLKPLPVPTADQAAEIARLRRECDRLRMERDILKKSISIFAGPLR</sequence>
<dbReference type="Pfam" id="PF01527">
    <property type="entry name" value="HTH_Tnp_1"/>
    <property type="match status" value="1"/>
</dbReference>
<dbReference type="PANTHER" id="PTHR33215:SF13">
    <property type="entry name" value="PROTEIN DISTAL ANTENNA"/>
    <property type="match status" value="1"/>
</dbReference>
<dbReference type="KEGG" id="rgi:RGI145_23300"/>
<feature type="coiled-coil region" evidence="1">
    <location>
        <begin position="78"/>
        <end position="105"/>
    </location>
</feature>
<dbReference type="GO" id="GO:0003677">
    <property type="term" value="F:DNA binding"/>
    <property type="evidence" value="ECO:0007669"/>
    <property type="project" value="InterPro"/>
</dbReference>
<protein>
    <recommendedName>
        <fullName evidence="5">Transposase</fullName>
    </recommendedName>
</protein>
<evidence type="ECO:0000313" key="2">
    <source>
        <dbReference type="EMBL" id="APT60246.1"/>
    </source>
</evidence>
<proteinExistence type="predicted"/>
<accession>A0A1L7AN98</accession>
<keyword evidence="1" id="KW-0175">Coiled coil</keyword>
<keyword evidence="2" id="KW-0614">Plasmid</keyword>
<evidence type="ECO:0000256" key="1">
    <source>
        <dbReference type="SAM" id="Coils"/>
    </source>
</evidence>
<evidence type="ECO:0008006" key="5">
    <source>
        <dbReference type="Google" id="ProtNLM"/>
    </source>
</evidence>
<dbReference type="GO" id="GO:0006313">
    <property type="term" value="P:DNA transposition"/>
    <property type="evidence" value="ECO:0007669"/>
    <property type="project" value="InterPro"/>
</dbReference>
<dbReference type="Proteomes" id="UP000185494">
    <property type="component" value="Chromosome 1"/>
</dbReference>
<dbReference type="Gene3D" id="1.10.10.60">
    <property type="entry name" value="Homeodomain-like"/>
    <property type="match status" value="1"/>
</dbReference>
<dbReference type="KEGG" id="rgi:RGI145_23180"/>
<dbReference type="InterPro" id="IPR009057">
    <property type="entry name" value="Homeodomain-like_sf"/>
</dbReference>
<dbReference type="InterPro" id="IPR051839">
    <property type="entry name" value="RD_transcriptional_regulator"/>
</dbReference>
<dbReference type="EMBL" id="CP015585">
    <property type="protein sequence ID" value="APT60246.1"/>
    <property type="molecule type" value="Genomic_DNA"/>
</dbReference>
<evidence type="ECO:0000313" key="4">
    <source>
        <dbReference type="Proteomes" id="UP000185494"/>
    </source>
</evidence>